<dbReference type="PANTHER" id="PTHR44757:SF2">
    <property type="entry name" value="BIOFILM ARCHITECTURE MAINTENANCE PROTEIN MBAA"/>
    <property type="match status" value="1"/>
</dbReference>
<protein>
    <recommendedName>
        <fullName evidence="6">Diguanylate cyclase/phosphodiesterase</fullName>
    </recommendedName>
</protein>
<dbReference type="Gene3D" id="3.20.20.450">
    <property type="entry name" value="EAL domain"/>
    <property type="match status" value="1"/>
</dbReference>
<dbReference type="InterPro" id="IPR000160">
    <property type="entry name" value="GGDEF_dom"/>
</dbReference>
<comment type="caution">
    <text evidence="4">The sequence shown here is derived from an EMBL/GenBank/DDBJ whole genome shotgun (WGS) entry which is preliminary data.</text>
</comment>
<evidence type="ECO:0000256" key="1">
    <source>
        <dbReference type="SAM" id="MobiDB-lite"/>
    </source>
</evidence>
<evidence type="ECO:0000313" key="4">
    <source>
        <dbReference type="EMBL" id="GIG52497.1"/>
    </source>
</evidence>
<accession>A0A919UEE0</accession>
<feature type="region of interest" description="Disordered" evidence="1">
    <location>
        <begin position="563"/>
        <end position="585"/>
    </location>
</feature>
<dbReference type="Pfam" id="PF00563">
    <property type="entry name" value="EAL"/>
    <property type="match status" value="1"/>
</dbReference>
<dbReference type="CDD" id="cd01949">
    <property type="entry name" value="GGDEF"/>
    <property type="match status" value="1"/>
</dbReference>
<dbReference type="SUPFAM" id="SSF141868">
    <property type="entry name" value="EAL domain-like"/>
    <property type="match status" value="1"/>
</dbReference>
<dbReference type="SMART" id="SM00267">
    <property type="entry name" value="GGDEF"/>
    <property type="match status" value="1"/>
</dbReference>
<dbReference type="AlphaFoldDB" id="A0A919UEE0"/>
<dbReference type="EMBL" id="BONQ01000182">
    <property type="protein sequence ID" value="GIG52497.1"/>
    <property type="molecule type" value="Genomic_DNA"/>
</dbReference>
<dbReference type="PROSITE" id="PS50883">
    <property type="entry name" value="EAL"/>
    <property type="match status" value="1"/>
</dbReference>
<dbReference type="CDD" id="cd01948">
    <property type="entry name" value="EAL"/>
    <property type="match status" value="1"/>
</dbReference>
<dbReference type="InterPro" id="IPR043128">
    <property type="entry name" value="Rev_trsase/Diguanyl_cyclase"/>
</dbReference>
<dbReference type="Proteomes" id="UP000660611">
    <property type="component" value="Unassembled WGS sequence"/>
</dbReference>
<name>A0A919UEE0_9ACTN</name>
<dbReference type="Gene3D" id="3.30.70.270">
    <property type="match status" value="1"/>
</dbReference>
<dbReference type="SUPFAM" id="SSF55073">
    <property type="entry name" value="Nucleotide cyclase"/>
    <property type="match status" value="1"/>
</dbReference>
<reference evidence="4" key="1">
    <citation type="submission" date="2021-01" db="EMBL/GenBank/DDBJ databases">
        <title>Whole genome shotgun sequence of Dactylosporangium siamense NBRC 106093.</title>
        <authorList>
            <person name="Komaki H."/>
            <person name="Tamura T."/>
        </authorList>
    </citation>
    <scope>NUCLEOTIDE SEQUENCE</scope>
    <source>
        <strain evidence="4">NBRC 106093</strain>
    </source>
</reference>
<dbReference type="PANTHER" id="PTHR44757">
    <property type="entry name" value="DIGUANYLATE CYCLASE DGCP"/>
    <property type="match status" value="1"/>
</dbReference>
<feature type="domain" description="GGDEF" evidence="3">
    <location>
        <begin position="179"/>
        <end position="314"/>
    </location>
</feature>
<evidence type="ECO:0000259" key="3">
    <source>
        <dbReference type="PROSITE" id="PS50887"/>
    </source>
</evidence>
<feature type="compositionally biased region" description="Pro residues" evidence="1">
    <location>
        <begin position="576"/>
        <end position="585"/>
    </location>
</feature>
<dbReference type="InterPro" id="IPR035919">
    <property type="entry name" value="EAL_sf"/>
</dbReference>
<dbReference type="RefSeq" id="WP_203854087.1">
    <property type="nucleotide sequence ID" value="NZ_BAAAVW010000039.1"/>
</dbReference>
<evidence type="ECO:0000259" key="2">
    <source>
        <dbReference type="PROSITE" id="PS50883"/>
    </source>
</evidence>
<dbReference type="InterPro" id="IPR029787">
    <property type="entry name" value="Nucleotide_cyclase"/>
</dbReference>
<proteinExistence type="predicted"/>
<dbReference type="NCBIfam" id="TIGR00254">
    <property type="entry name" value="GGDEF"/>
    <property type="match status" value="1"/>
</dbReference>
<gene>
    <name evidence="4" type="ORF">Dsi01nite_105380</name>
</gene>
<dbReference type="InterPro" id="IPR001633">
    <property type="entry name" value="EAL_dom"/>
</dbReference>
<sequence>MRLGADHGVVAFAAAWAQALPRTNFVPGGTARRTQLLQAMTRQLLTALTGPVADPHAGFRVGVDLVHNAMSDPRVMAASMGVLRRRLLTDLQLTGPEPIARLIVLIEQFALGFTTTLRDRVRDAAESISRDEREAWRTHQQQLQRQVRHALLHDPLTGLPNRAALTAYLDIVIARKPSSRIGVCLLNIQRFSAINDTFGTTTADRLLQDTARRFRAVATDRDYYLAHLGGDTFALVVEDTTGPDDAVKAADMALRLLRHPRRIGGHDLSITAAAGIVERPTAAGSSGDLLRTAAMALTWTRRDNPATSWTLFEPAREARDVRRHQLTHALPDAVRRGELTLAYQPIIRLRDNTIVGMHATPRWRHRNLGAVPAGELLDLAERIGILAPLSVHLLHVACTRAATWQATPEPPILSIDCTTAQLRDTGILSTVTAALDTSGLPPNRLQLAVAQDALRDPSDAVAFTLDGLARNGIHIAVNNTGGPANLADSPISTVLLDPRLLNGVDVYLPTYASSTTTLAWLIEMFHDLARTVTATDVRSRDQLEALHDLGCDTARGDYLAHPMTPDAADQLFNPGNRPPSTSPAV</sequence>
<dbReference type="PROSITE" id="PS50887">
    <property type="entry name" value="GGDEF"/>
    <property type="match status" value="1"/>
</dbReference>
<evidence type="ECO:0008006" key="6">
    <source>
        <dbReference type="Google" id="ProtNLM"/>
    </source>
</evidence>
<dbReference type="SMART" id="SM00052">
    <property type="entry name" value="EAL"/>
    <property type="match status" value="1"/>
</dbReference>
<dbReference type="Pfam" id="PF00990">
    <property type="entry name" value="GGDEF"/>
    <property type="match status" value="1"/>
</dbReference>
<feature type="domain" description="EAL" evidence="2">
    <location>
        <begin position="323"/>
        <end position="576"/>
    </location>
</feature>
<organism evidence="4 5">
    <name type="scientific">Dactylosporangium siamense</name>
    <dbReference type="NCBI Taxonomy" id="685454"/>
    <lineage>
        <taxon>Bacteria</taxon>
        <taxon>Bacillati</taxon>
        <taxon>Actinomycetota</taxon>
        <taxon>Actinomycetes</taxon>
        <taxon>Micromonosporales</taxon>
        <taxon>Micromonosporaceae</taxon>
        <taxon>Dactylosporangium</taxon>
    </lineage>
</organism>
<dbReference type="InterPro" id="IPR052155">
    <property type="entry name" value="Biofilm_reg_signaling"/>
</dbReference>
<keyword evidence="5" id="KW-1185">Reference proteome</keyword>
<evidence type="ECO:0000313" key="5">
    <source>
        <dbReference type="Proteomes" id="UP000660611"/>
    </source>
</evidence>